<dbReference type="InterPro" id="IPR013083">
    <property type="entry name" value="Znf_RING/FYVE/PHD"/>
</dbReference>
<evidence type="ECO:0000313" key="7">
    <source>
        <dbReference type="EMBL" id="CAI5454272.1"/>
    </source>
</evidence>
<dbReference type="SUPFAM" id="SSF57850">
    <property type="entry name" value="RING/U-box"/>
    <property type="match status" value="1"/>
</dbReference>
<evidence type="ECO:0000256" key="2">
    <source>
        <dbReference type="ARBA" id="ARBA00022771"/>
    </source>
</evidence>
<comment type="caution">
    <text evidence="7">The sequence shown here is derived from an EMBL/GenBank/DDBJ whole genome shotgun (WGS) entry which is preliminary data.</text>
</comment>
<evidence type="ECO:0008006" key="9">
    <source>
        <dbReference type="Google" id="ProtNLM"/>
    </source>
</evidence>
<dbReference type="AlphaFoldDB" id="A0A9P1NAI7"/>
<dbReference type="PROSITE" id="PS50016">
    <property type="entry name" value="ZF_PHD_2"/>
    <property type="match status" value="1"/>
</dbReference>
<dbReference type="SMART" id="SM00249">
    <property type="entry name" value="PHD"/>
    <property type="match status" value="1"/>
</dbReference>
<evidence type="ECO:0000313" key="8">
    <source>
        <dbReference type="Proteomes" id="UP001152747"/>
    </source>
</evidence>
<dbReference type="PROSITE" id="PS50089">
    <property type="entry name" value="ZF_RING_2"/>
    <property type="match status" value="1"/>
</dbReference>
<dbReference type="SUPFAM" id="SSF57903">
    <property type="entry name" value="FYVE/PHD zinc finger"/>
    <property type="match status" value="1"/>
</dbReference>
<dbReference type="OrthoDB" id="6424737at2759"/>
<reference evidence="7" key="1">
    <citation type="submission" date="2022-11" db="EMBL/GenBank/DDBJ databases">
        <authorList>
            <person name="Kikuchi T."/>
        </authorList>
    </citation>
    <scope>NUCLEOTIDE SEQUENCE</scope>
    <source>
        <strain evidence="7">PS1010</strain>
    </source>
</reference>
<dbReference type="InterPro" id="IPR001841">
    <property type="entry name" value="Znf_RING"/>
</dbReference>
<dbReference type="InterPro" id="IPR001965">
    <property type="entry name" value="Znf_PHD"/>
</dbReference>
<dbReference type="SMART" id="SM00184">
    <property type="entry name" value="RING"/>
    <property type="match status" value="1"/>
</dbReference>
<protein>
    <recommendedName>
        <fullName evidence="9">RING-type domain-containing protein</fullName>
    </recommendedName>
</protein>
<keyword evidence="8" id="KW-1185">Reference proteome</keyword>
<dbReference type="InterPro" id="IPR019787">
    <property type="entry name" value="Znf_PHD-finger"/>
</dbReference>
<dbReference type="InterPro" id="IPR011011">
    <property type="entry name" value="Znf_FYVE_PHD"/>
</dbReference>
<feature type="domain" description="PHD-type" evidence="5">
    <location>
        <begin position="98"/>
        <end position="148"/>
    </location>
</feature>
<dbReference type="Pfam" id="PF00628">
    <property type="entry name" value="PHD"/>
    <property type="match status" value="1"/>
</dbReference>
<dbReference type="Proteomes" id="UP001152747">
    <property type="component" value="Unassembled WGS sequence"/>
</dbReference>
<dbReference type="Pfam" id="PF13639">
    <property type="entry name" value="zf-RING_2"/>
    <property type="match status" value="1"/>
</dbReference>
<gene>
    <name evidence="7" type="ORF">CAMP_LOCUS16909</name>
</gene>
<dbReference type="EMBL" id="CANHGI010000006">
    <property type="protein sequence ID" value="CAI5454272.1"/>
    <property type="molecule type" value="Genomic_DNA"/>
</dbReference>
<dbReference type="Gene3D" id="3.30.40.10">
    <property type="entry name" value="Zinc/RING finger domain, C3HC4 (zinc finger)"/>
    <property type="match status" value="2"/>
</dbReference>
<keyword evidence="2 4" id="KW-0863">Zinc-finger</keyword>
<evidence type="ECO:0000256" key="1">
    <source>
        <dbReference type="ARBA" id="ARBA00022723"/>
    </source>
</evidence>
<evidence type="ECO:0000259" key="5">
    <source>
        <dbReference type="PROSITE" id="PS50016"/>
    </source>
</evidence>
<sequence length="203" mass="23847">MSLRRRQFLTCGICLCTIHHSRSKTRSQQCRHYFHVKCIEPWISDITESRTKPTCPLCRADWEIMEVVQWNKKGCGKFVTSFYPAHDAVTDTKSKREKSICRVCHVNSFNDYLVVCSRCGKGCHTYCFNDRKETIPPPTWKCDRCERKIARRRRRVAKTNEIYAQRPSVVLDTITLEDDFVVENVDVKPDIELLEQNENENPQ</sequence>
<evidence type="ECO:0000259" key="6">
    <source>
        <dbReference type="PROSITE" id="PS50089"/>
    </source>
</evidence>
<keyword evidence="3" id="KW-0862">Zinc</keyword>
<proteinExistence type="predicted"/>
<evidence type="ECO:0000256" key="3">
    <source>
        <dbReference type="ARBA" id="ARBA00022833"/>
    </source>
</evidence>
<feature type="domain" description="RING-type" evidence="6">
    <location>
        <begin position="11"/>
        <end position="59"/>
    </location>
</feature>
<keyword evidence="1" id="KW-0479">Metal-binding</keyword>
<evidence type="ECO:0000256" key="4">
    <source>
        <dbReference type="PROSITE-ProRule" id="PRU00175"/>
    </source>
</evidence>
<organism evidence="7 8">
    <name type="scientific">Caenorhabditis angaria</name>
    <dbReference type="NCBI Taxonomy" id="860376"/>
    <lineage>
        <taxon>Eukaryota</taxon>
        <taxon>Metazoa</taxon>
        <taxon>Ecdysozoa</taxon>
        <taxon>Nematoda</taxon>
        <taxon>Chromadorea</taxon>
        <taxon>Rhabditida</taxon>
        <taxon>Rhabditina</taxon>
        <taxon>Rhabditomorpha</taxon>
        <taxon>Rhabditoidea</taxon>
        <taxon>Rhabditidae</taxon>
        <taxon>Peloderinae</taxon>
        <taxon>Caenorhabditis</taxon>
    </lineage>
</organism>
<name>A0A9P1NAI7_9PELO</name>
<accession>A0A9P1NAI7</accession>
<dbReference type="GO" id="GO:0008270">
    <property type="term" value="F:zinc ion binding"/>
    <property type="evidence" value="ECO:0007669"/>
    <property type="project" value="UniProtKB-KW"/>
</dbReference>